<reference evidence="3" key="1">
    <citation type="submission" date="2020-12" db="EMBL/GenBank/DDBJ databases">
        <title>WGS assembly of Carya illinoinensis cv. Pawnee.</title>
        <authorList>
            <person name="Platts A."/>
            <person name="Shu S."/>
            <person name="Wright S."/>
            <person name="Barry K."/>
            <person name="Edger P."/>
            <person name="Pires J.C."/>
            <person name="Schmutz J."/>
        </authorList>
    </citation>
    <scope>NUCLEOTIDE SEQUENCE</scope>
    <source>
        <tissue evidence="3">Leaf</tissue>
    </source>
</reference>
<feature type="region of interest" description="Disordered" evidence="2">
    <location>
        <begin position="18"/>
        <end position="49"/>
    </location>
</feature>
<dbReference type="EMBL" id="CM031822">
    <property type="protein sequence ID" value="KAG6628716.1"/>
    <property type="molecule type" value="Genomic_DNA"/>
</dbReference>
<feature type="coiled-coil region" evidence="1">
    <location>
        <begin position="228"/>
        <end position="296"/>
    </location>
</feature>
<evidence type="ECO:0000256" key="2">
    <source>
        <dbReference type="SAM" id="MobiDB-lite"/>
    </source>
</evidence>
<dbReference type="PANTHER" id="PTHR45125:SF3">
    <property type="entry name" value="NO-APICAL-MERISTEM-ASSOCIATED CARBOXY-TERMINAL DOMAIN PROTEIN"/>
    <property type="match status" value="1"/>
</dbReference>
<dbReference type="PANTHER" id="PTHR45125">
    <property type="entry name" value="F21J9.4-RELATED"/>
    <property type="match status" value="1"/>
</dbReference>
<evidence type="ECO:0008006" key="5">
    <source>
        <dbReference type="Google" id="ProtNLM"/>
    </source>
</evidence>
<organism evidence="3 4">
    <name type="scientific">Carya illinoinensis</name>
    <name type="common">Pecan</name>
    <dbReference type="NCBI Taxonomy" id="32201"/>
    <lineage>
        <taxon>Eukaryota</taxon>
        <taxon>Viridiplantae</taxon>
        <taxon>Streptophyta</taxon>
        <taxon>Embryophyta</taxon>
        <taxon>Tracheophyta</taxon>
        <taxon>Spermatophyta</taxon>
        <taxon>Magnoliopsida</taxon>
        <taxon>eudicotyledons</taxon>
        <taxon>Gunneridae</taxon>
        <taxon>Pentapetalae</taxon>
        <taxon>rosids</taxon>
        <taxon>fabids</taxon>
        <taxon>Fagales</taxon>
        <taxon>Juglandaceae</taxon>
        <taxon>Carya</taxon>
    </lineage>
</organism>
<comment type="caution">
    <text evidence="3">The sequence shown here is derived from an EMBL/GenBank/DDBJ whole genome shotgun (WGS) entry which is preliminary data.</text>
</comment>
<dbReference type="Proteomes" id="UP000811609">
    <property type="component" value="Chromosome 14"/>
</dbReference>
<keyword evidence="1" id="KW-0175">Coiled coil</keyword>
<proteinExistence type="predicted"/>
<accession>A0A8T1NAF7</accession>
<evidence type="ECO:0000313" key="3">
    <source>
        <dbReference type="EMBL" id="KAG6628716.1"/>
    </source>
</evidence>
<gene>
    <name evidence="3" type="ORF">CIPAW_14G032300</name>
</gene>
<evidence type="ECO:0000313" key="4">
    <source>
        <dbReference type="Proteomes" id="UP000811609"/>
    </source>
</evidence>
<keyword evidence="4" id="KW-1185">Reference proteome</keyword>
<evidence type="ECO:0000256" key="1">
    <source>
        <dbReference type="SAM" id="Coils"/>
    </source>
</evidence>
<sequence length="335" mass="39860">MDSQDSGHMYFTNLLRQDPQLDPTYGGQSGNSPMTIDASPPLPPNEPNGIRKSMRGANFTPEEDKLLVSAWLNCSLDAVQGTDQKHSQLWEKIFEYFQQYKETTNEQIIKSLIHRWSAIQKATNKFCAKLAQVERLNQSDMTKQDKFEKTKIMYQSLEKCSFQFEHCWHLLKDQPKWIWRATKDVPLKAEKGKRKAQGKQAEENLQLRKMKYTLLEESRAQEKEFYRLKAEKIEYDKEKEEKKLHLEDERLRLEAEKMRIEAEKMRIEAEKEQSKIRQEDERLRLEAEKVELAKKESDQRIMMMDVSVMPEMQRLYFQQLQTEIMMRHSNARDLD</sequence>
<dbReference type="AlphaFoldDB" id="A0A8T1NAF7"/>
<protein>
    <recommendedName>
        <fullName evidence="5">No apical meristem-associated C-terminal domain-containing protein</fullName>
    </recommendedName>
</protein>
<name>A0A8T1NAF7_CARIL</name>